<evidence type="ECO:0000256" key="9">
    <source>
        <dbReference type="ARBA" id="ARBA00023002"/>
    </source>
</evidence>
<name>A0AAN6PLW3_9PEZI</name>
<evidence type="ECO:0000256" key="8">
    <source>
        <dbReference type="ARBA" id="ARBA00022989"/>
    </source>
</evidence>
<dbReference type="Gene3D" id="1.10.630.10">
    <property type="entry name" value="Cytochrome P450"/>
    <property type="match status" value="1"/>
</dbReference>
<evidence type="ECO:0000256" key="5">
    <source>
        <dbReference type="ARBA" id="ARBA00022617"/>
    </source>
</evidence>
<reference evidence="19" key="1">
    <citation type="journal article" date="2023" name="Mol. Phylogenet. Evol.">
        <title>Genome-scale phylogeny and comparative genomics of the fungal order Sordariales.</title>
        <authorList>
            <person name="Hensen N."/>
            <person name="Bonometti L."/>
            <person name="Westerberg I."/>
            <person name="Brannstrom I.O."/>
            <person name="Guillou S."/>
            <person name="Cros-Aarteil S."/>
            <person name="Calhoun S."/>
            <person name="Haridas S."/>
            <person name="Kuo A."/>
            <person name="Mondo S."/>
            <person name="Pangilinan J."/>
            <person name="Riley R."/>
            <person name="LaButti K."/>
            <person name="Andreopoulos B."/>
            <person name="Lipzen A."/>
            <person name="Chen C."/>
            <person name="Yan M."/>
            <person name="Daum C."/>
            <person name="Ng V."/>
            <person name="Clum A."/>
            <person name="Steindorff A."/>
            <person name="Ohm R.A."/>
            <person name="Martin F."/>
            <person name="Silar P."/>
            <person name="Natvig D.O."/>
            <person name="Lalanne C."/>
            <person name="Gautier V."/>
            <person name="Ament-Velasquez S.L."/>
            <person name="Kruys A."/>
            <person name="Hutchinson M.I."/>
            <person name="Powell A.J."/>
            <person name="Barry K."/>
            <person name="Miller A.N."/>
            <person name="Grigoriev I.V."/>
            <person name="Debuchy R."/>
            <person name="Gladieux P."/>
            <person name="Hiltunen Thoren M."/>
            <person name="Johannesson H."/>
        </authorList>
    </citation>
    <scope>NUCLEOTIDE SEQUENCE [LARGE SCALE GENOMIC DNA]</scope>
    <source>
        <strain evidence="19">CBS 284.82</strain>
    </source>
</reference>
<evidence type="ECO:0000256" key="12">
    <source>
        <dbReference type="ARBA" id="ARBA00023033"/>
    </source>
</evidence>
<keyword evidence="5 16" id="KW-0349">Heme</keyword>
<keyword evidence="11" id="KW-0843">Virulence</keyword>
<evidence type="ECO:0000256" key="11">
    <source>
        <dbReference type="ARBA" id="ARBA00023026"/>
    </source>
</evidence>
<keyword evidence="6 17" id="KW-0812">Transmembrane</keyword>
<evidence type="ECO:0000256" key="14">
    <source>
        <dbReference type="ARBA" id="ARBA00068222"/>
    </source>
</evidence>
<dbReference type="GO" id="GO:0016705">
    <property type="term" value="F:oxidoreductase activity, acting on paired donors, with incorporation or reduction of molecular oxygen"/>
    <property type="evidence" value="ECO:0007669"/>
    <property type="project" value="InterPro"/>
</dbReference>
<keyword evidence="9" id="KW-0560">Oxidoreductase</keyword>
<dbReference type="PANTHER" id="PTHR24305:SF77">
    <property type="entry name" value="CYTOCHROME P450 MONOOXYGENASE"/>
    <property type="match status" value="1"/>
</dbReference>
<evidence type="ECO:0000256" key="1">
    <source>
        <dbReference type="ARBA" id="ARBA00001971"/>
    </source>
</evidence>
<dbReference type="PRINTS" id="PR00385">
    <property type="entry name" value="P450"/>
</dbReference>
<comment type="similarity">
    <text evidence="4">Belongs to the cytochrome P450 family.</text>
</comment>
<keyword evidence="7 16" id="KW-0479">Metal-binding</keyword>
<evidence type="ECO:0000256" key="3">
    <source>
        <dbReference type="ARBA" id="ARBA00004972"/>
    </source>
</evidence>
<keyword evidence="10 16" id="KW-0408">Iron</keyword>
<comment type="subcellular location">
    <subcellularLocation>
        <location evidence="2">Membrane</location>
        <topology evidence="2">Single-pass membrane protein</topology>
    </subcellularLocation>
</comment>
<evidence type="ECO:0000256" key="2">
    <source>
        <dbReference type="ARBA" id="ARBA00004167"/>
    </source>
</evidence>
<evidence type="ECO:0000256" key="10">
    <source>
        <dbReference type="ARBA" id="ARBA00023004"/>
    </source>
</evidence>
<keyword evidence="8 17" id="KW-1133">Transmembrane helix</keyword>
<evidence type="ECO:0000256" key="6">
    <source>
        <dbReference type="ARBA" id="ARBA00022692"/>
    </source>
</evidence>
<dbReference type="CDD" id="cd11060">
    <property type="entry name" value="CYP57A1-like"/>
    <property type="match status" value="1"/>
</dbReference>
<proteinExistence type="inferred from homology"/>
<comment type="caution">
    <text evidence="18">The sequence shown here is derived from an EMBL/GenBank/DDBJ whole genome shotgun (WGS) entry which is preliminary data.</text>
</comment>
<evidence type="ECO:0000313" key="18">
    <source>
        <dbReference type="EMBL" id="KAK4041489.1"/>
    </source>
</evidence>
<evidence type="ECO:0000256" key="13">
    <source>
        <dbReference type="ARBA" id="ARBA00067672"/>
    </source>
</evidence>
<sequence>MAVPLMDVTSKLTAGGWVLTLGAVAIATYVVSSILAWRRLGEFKGPFLASFSYLWLIRASYSGRMAELFTETEAQYGTGSPSTVRIGPNELMTSDPDAIRRTSAARSKYTRSAWYKLSTVDPYDDAMLNVLDTATHDRIKAQTAPGYAGKDNPGLESEVDLVLGQLVDKIRAKYAAAGPGDKKPMLDLASIAQYFTLDSIAKVAFGEEFGLIREERDIHGHIEMLLDVAAPSVVIMAVPYFRAIMGSKFVLKLIGPTPKDKKGLGRLMATGRSIVGKRFANPDAKDQQDMLGSFIRHGLTQRQCETEALIQIVAGSDTTATTIRAVMLYLMTTPRAYLALQAEIDAGIRAGRVSSPVKNAEAHEMPYLQAVIIEGLRLFPPFTGLPFKVVPPEGDTIDGKRVPGGTLVAPNFWTTGRNRAVFGADADVFRPERWLEAAAGERAEMRRVAELAFGYGRWGCAGKMIAFLELNKVFVELLRQFDFQLVYPAQPWKSVNYNLFFHRDMWVSVALREGESQTA</sequence>
<dbReference type="EMBL" id="MU854356">
    <property type="protein sequence ID" value="KAK4041489.1"/>
    <property type="molecule type" value="Genomic_DNA"/>
</dbReference>
<evidence type="ECO:0000256" key="16">
    <source>
        <dbReference type="PIRSR" id="PIRSR602401-1"/>
    </source>
</evidence>
<dbReference type="GO" id="GO:0016020">
    <property type="term" value="C:membrane"/>
    <property type="evidence" value="ECO:0007669"/>
    <property type="project" value="UniProtKB-SubCell"/>
</dbReference>
<evidence type="ECO:0000313" key="19">
    <source>
        <dbReference type="Proteomes" id="UP001303115"/>
    </source>
</evidence>
<dbReference type="PANTHER" id="PTHR24305">
    <property type="entry name" value="CYTOCHROME P450"/>
    <property type="match status" value="1"/>
</dbReference>
<dbReference type="InterPro" id="IPR050121">
    <property type="entry name" value="Cytochrome_P450_monoxygenase"/>
</dbReference>
<dbReference type="InterPro" id="IPR001128">
    <property type="entry name" value="Cyt_P450"/>
</dbReference>
<evidence type="ECO:0000256" key="17">
    <source>
        <dbReference type="SAM" id="Phobius"/>
    </source>
</evidence>
<dbReference type="InterPro" id="IPR002401">
    <property type="entry name" value="Cyt_P450_E_grp-I"/>
</dbReference>
<dbReference type="Pfam" id="PF00067">
    <property type="entry name" value="p450"/>
    <property type="match status" value="1"/>
</dbReference>
<dbReference type="GO" id="GO:0020037">
    <property type="term" value="F:heme binding"/>
    <property type="evidence" value="ECO:0007669"/>
    <property type="project" value="InterPro"/>
</dbReference>
<gene>
    <name evidence="18" type="ORF">C8A01DRAFT_34442</name>
</gene>
<keyword evidence="19" id="KW-1185">Reference proteome</keyword>
<dbReference type="Proteomes" id="UP001303115">
    <property type="component" value="Unassembled WGS sequence"/>
</dbReference>
<evidence type="ECO:0000256" key="7">
    <source>
        <dbReference type="ARBA" id="ARBA00022723"/>
    </source>
</evidence>
<evidence type="ECO:0000256" key="15">
    <source>
        <dbReference type="ARBA" id="ARBA00079990"/>
    </source>
</evidence>
<dbReference type="FunFam" id="1.10.630.10:FF:000076">
    <property type="entry name" value="Cytochrome P450 monooxygenase"/>
    <property type="match status" value="1"/>
</dbReference>
<dbReference type="SUPFAM" id="SSF48264">
    <property type="entry name" value="Cytochrome P450"/>
    <property type="match status" value="1"/>
</dbReference>
<dbReference type="GO" id="GO:0004497">
    <property type="term" value="F:monooxygenase activity"/>
    <property type="evidence" value="ECO:0007669"/>
    <property type="project" value="UniProtKB-KW"/>
</dbReference>
<comment type="pathway">
    <text evidence="3">Hormone biosynthesis.</text>
</comment>
<dbReference type="InterPro" id="IPR036396">
    <property type="entry name" value="Cyt_P450_sf"/>
</dbReference>
<keyword evidence="17" id="KW-0472">Membrane</keyword>
<dbReference type="AlphaFoldDB" id="A0AAN6PLW3"/>
<evidence type="ECO:0000256" key="4">
    <source>
        <dbReference type="ARBA" id="ARBA00010617"/>
    </source>
</evidence>
<dbReference type="PRINTS" id="PR00463">
    <property type="entry name" value="EP450I"/>
</dbReference>
<protein>
    <recommendedName>
        <fullName evidence="14">Cytochrome P450 monooxygenase ABA1</fullName>
    </recommendedName>
    <alternativeName>
        <fullName evidence="15">Abscisic acid biosynthesis protein 1</fullName>
    </alternativeName>
    <alternativeName>
        <fullName evidence="13">Cytochrome P450 monooxygenase aba1</fullName>
    </alternativeName>
</protein>
<dbReference type="GO" id="GO:0005506">
    <property type="term" value="F:iron ion binding"/>
    <property type="evidence" value="ECO:0007669"/>
    <property type="project" value="InterPro"/>
</dbReference>
<comment type="cofactor">
    <cofactor evidence="1 16">
        <name>heme</name>
        <dbReference type="ChEBI" id="CHEBI:30413"/>
    </cofactor>
</comment>
<organism evidence="18 19">
    <name type="scientific">Parachaetomium inaequale</name>
    <dbReference type="NCBI Taxonomy" id="2588326"/>
    <lineage>
        <taxon>Eukaryota</taxon>
        <taxon>Fungi</taxon>
        <taxon>Dikarya</taxon>
        <taxon>Ascomycota</taxon>
        <taxon>Pezizomycotina</taxon>
        <taxon>Sordariomycetes</taxon>
        <taxon>Sordariomycetidae</taxon>
        <taxon>Sordariales</taxon>
        <taxon>Chaetomiaceae</taxon>
        <taxon>Parachaetomium</taxon>
    </lineage>
</organism>
<feature type="transmembrane region" description="Helical" evidence="17">
    <location>
        <begin position="14"/>
        <end position="37"/>
    </location>
</feature>
<keyword evidence="12" id="KW-0503">Monooxygenase</keyword>
<feature type="binding site" description="axial binding residue" evidence="16">
    <location>
        <position position="460"/>
    </location>
    <ligand>
        <name>heme</name>
        <dbReference type="ChEBI" id="CHEBI:30413"/>
    </ligand>
    <ligandPart>
        <name>Fe</name>
        <dbReference type="ChEBI" id="CHEBI:18248"/>
    </ligandPart>
</feature>
<accession>A0AAN6PLW3</accession>